<evidence type="ECO:0000313" key="1">
    <source>
        <dbReference type="EMBL" id="EFV05163.1"/>
    </source>
</evidence>
<proteinExistence type="predicted"/>
<dbReference type="HOGENOM" id="CLU_199769_0_0_10"/>
<dbReference type="Proteomes" id="UP000003874">
    <property type="component" value="Unassembled WGS sequence"/>
</dbReference>
<dbReference type="OrthoDB" id="1081277at2"/>
<keyword evidence="2" id="KW-1185">Reference proteome</keyword>
<dbReference type="AlphaFoldDB" id="E6MMF9"/>
<protein>
    <submittedName>
        <fullName evidence="1">Uncharacterized protein</fullName>
    </submittedName>
</protein>
<dbReference type="EMBL" id="AEQO01000075">
    <property type="protein sequence ID" value="EFV05163.1"/>
    <property type="molecule type" value="Genomic_DNA"/>
</dbReference>
<accession>E6MMF9</accession>
<organism evidence="1 2">
    <name type="scientific">Segatella salivae DSM 15606</name>
    <dbReference type="NCBI Taxonomy" id="888832"/>
    <lineage>
        <taxon>Bacteria</taxon>
        <taxon>Pseudomonadati</taxon>
        <taxon>Bacteroidota</taxon>
        <taxon>Bacteroidia</taxon>
        <taxon>Bacteroidales</taxon>
        <taxon>Prevotellaceae</taxon>
        <taxon>Segatella</taxon>
    </lineage>
</organism>
<reference evidence="1 2" key="1">
    <citation type="submission" date="2010-12" db="EMBL/GenBank/DDBJ databases">
        <authorList>
            <person name="Muzny D."/>
            <person name="Qin X."/>
            <person name="Deng J."/>
            <person name="Jiang H."/>
            <person name="Liu Y."/>
            <person name="Qu J."/>
            <person name="Song X.-Z."/>
            <person name="Zhang L."/>
            <person name="Thornton R."/>
            <person name="Coyle M."/>
            <person name="Francisco L."/>
            <person name="Jackson L."/>
            <person name="Javaid M."/>
            <person name="Korchina V."/>
            <person name="Kovar C."/>
            <person name="Mata R."/>
            <person name="Mathew T."/>
            <person name="Ngo R."/>
            <person name="Nguyen L."/>
            <person name="Nguyen N."/>
            <person name="Okwuonu G."/>
            <person name="Ongeri F."/>
            <person name="Pham C."/>
            <person name="Simmons D."/>
            <person name="Wilczek-Boney K."/>
            <person name="Hale W."/>
            <person name="Jakkamsetti A."/>
            <person name="Pham P."/>
            <person name="Ruth R."/>
            <person name="San Lucas F."/>
            <person name="Warren J."/>
            <person name="Zhang J."/>
            <person name="Zhao Z."/>
            <person name="Zhou C."/>
            <person name="Zhu D."/>
            <person name="Lee S."/>
            <person name="Bess C."/>
            <person name="Blankenburg K."/>
            <person name="Forbes L."/>
            <person name="Fu Q."/>
            <person name="Gubbala S."/>
            <person name="Hirani K."/>
            <person name="Jayaseelan J.C."/>
            <person name="Lara F."/>
            <person name="Munidasa M."/>
            <person name="Palculict T."/>
            <person name="Patil S."/>
            <person name="Pu L.-L."/>
            <person name="Saada N."/>
            <person name="Tang L."/>
            <person name="Weissenberger G."/>
            <person name="Zhu Y."/>
            <person name="Hemphill L."/>
            <person name="Shang Y."/>
            <person name="Youmans B."/>
            <person name="Ayvaz T."/>
            <person name="Ross M."/>
            <person name="Santibanez J."/>
            <person name="Aqrawi P."/>
            <person name="Gross S."/>
            <person name="Joshi V."/>
            <person name="Fowler G."/>
            <person name="Nazareth L."/>
            <person name="Reid J."/>
            <person name="Worley K."/>
            <person name="Petrosino J."/>
            <person name="Highlander S."/>
            <person name="Gibbs R."/>
        </authorList>
    </citation>
    <scope>NUCLEOTIDE SEQUENCE [LARGE SCALE GENOMIC DNA]</scope>
    <source>
        <strain evidence="1 2">DSM 15606</strain>
    </source>
</reference>
<name>E6MMF9_9BACT</name>
<sequence length="87" mass="10096">MNIVLEINHKQVTTSELMKQRPTLRTGLLSSIGLTSVRRFERYLQGSDREDFQRDAKVIARDMNIAMKHITNGSKKEITNFLFVIMI</sequence>
<dbReference type="RefSeq" id="WP_007133953.1">
    <property type="nucleotide sequence ID" value="NZ_GL629647.1"/>
</dbReference>
<evidence type="ECO:0000313" key="2">
    <source>
        <dbReference type="Proteomes" id="UP000003874"/>
    </source>
</evidence>
<comment type="caution">
    <text evidence="1">The sequence shown here is derived from an EMBL/GenBank/DDBJ whole genome shotgun (WGS) entry which is preliminary data.</text>
</comment>
<gene>
    <name evidence="1" type="ORF">HMPREF9420_0677</name>
</gene>